<comment type="caution">
    <text evidence="1">The sequence shown here is derived from an EMBL/GenBank/DDBJ whole genome shotgun (WGS) entry which is preliminary data.</text>
</comment>
<evidence type="ECO:0000313" key="1">
    <source>
        <dbReference type="EMBL" id="GMN36724.1"/>
    </source>
</evidence>
<accession>A0AA87ZNK0</accession>
<keyword evidence="2" id="KW-1185">Reference proteome</keyword>
<dbReference type="Proteomes" id="UP001187192">
    <property type="component" value="Unassembled WGS sequence"/>
</dbReference>
<gene>
    <name evidence="1" type="ORF">TIFTF001_042497</name>
</gene>
<organism evidence="1 2">
    <name type="scientific">Ficus carica</name>
    <name type="common">Common fig</name>
    <dbReference type="NCBI Taxonomy" id="3494"/>
    <lineage>
        <taxon>Eukaryota</taxon>
        <taxon>Viridiplantae</taxon>
        <taxon>Streptophyta</taxon>
        <taxon>Embryophyta</taxon>
        <taxon>Tracheophyta</taxon>
        <taxon>Spermatophyta</taxon>
        <taxon>Magnoliopsida</taxon>
        <taxon>eudicotyledons</taxon>
        <taxon>Gunneridae</taxon>
        <taxon>Pentapetalae</taxon>
        <taxon>rosids</taxon>
        <taxon>fabids</taxon>
        <taxon>Rosales</taxon>
        <taxon>Moraceae</taxon>
        <taxon>Ficeae</taxon>
        <taxon>Ficus</taxon>
    </lineage>
</organism>
<sequence length="83" mass="9415">MAQSIGVVNEPCYYKPRFGLPRRLGLRMWCPSQRLVVACGDMFHLCVCGGEIVEGVERGDGACRESNLGFCNFFEFGYWCFFS</sequence>
<proteinExistence type="predicted"/>
<evidence type="ECO:0000313" key="2">
    <source>
        <dbReference type="Proteomes" id="UP001187192"/>
    </source>
</evidence>
<protein>
    <submittedName>
        <fullName evidence="1">Uncharacterized protein</fullName>
    </submittedName>
</protein>
<name>A0AA87ZNK0_FICCA</name>
<dbReference type="AlphaFoldDB" id="A0AA87ZNK0"/>
<dbReference type="EMBL" id="BTGU01002334">
    <property type="protein sequence ID" value="GMN36724.1"/>
    <property type="molecule type" value="Genomic_DNA"/>
</dbReference>
<reference evidence="1" key="1">
    <citation type="submission" date="2023-07" db="EMBL/GenBank/DDBJ databases">
        <title>draft genome sequence of fig (Ficus carica).</title>
        <authorList>
            <person name="Takahashi T."/>
            <person name="Nishimura K."/>
        </authorList>
    </citation>
    <scope>NUCLEOTIDE SEQUENCE</scope>
</reference>